<dbReference type="EMBL" id="JAULSR010000004">
    <property type="protein sequence ID" value="KAK0621633.1"/>
    <property type="molecule type" value="Genomic_DNA"/>
</dbReference>
<evidence type="ECO:0008006" key="4">
    <source>
        <dbReference type="Google" id="ProtNLM"/>
    </source>
</evidence>
<protein>
    <recommendedName>
        <fullName evidence="4">Secreted protein</fullName>
    </recommendedName>
</protein>
<evidence type="ECO:0000313" key="3">
    <source>
        <dbReference type="Proteomes" id="UP001174934"/>
    </source>
</evidence>
<evidence type="ECO:0000313" key="2">
    <source>
        <dbReference type="EMBL" id="KAK0621633.1"/>
    </source>
</evidence>
<name>A0AA39WU24_9PEZI</name>
<reference evidence="2" key="1">
    <citation type="submission" date="2023-06" db="EMBL/GenBank/DDBJ databases">
        <title>Genome-scale phylogeny and comparative genomics of the fungal order Sordariales.</title>
        <authorList>
            <consortium name="Lawrence Berkeley National Laboratory"/>
            <person name="Hensen N."/>
            <person name="Bonometti L."/>
            <person name="Westerberg I."/>
            <person name="Brannstrom I.O."/>
            <person name="Guillou S."/>
            <person name="Cros-Aarteil S."/>
            <person name="Calhoun S."/>
            <person name="Haridas S."/>
            <person name="Kuo A."/>
            <person name="Mondo S."/>
            <person name="Pangilinan J."/>
            <person name="Riley R."/>
            <person name="LaButti K."/>
            <person name="Andreopoulos B."/>
            <person name="Lipzen A."/>
            <person name="Chen C."/>
            <person name="Yanf M."/>
            <person name="Daum C."/>
            <person name="Ng V."/>
            <person name="Clum A."/>
            <person name="Steindorff A."/>
            <person name="Ohm R."/>
            <person name="Martin F."/>
            <person name="Silar P."/>
            <person name="Natvig D."/>
            <person name="Lalanne C."/>
            <person name="Gautier V."/>
            <person name="Ament-velasquez S.L."/>
            <person name="Kruys A."/>
            <person name="Hutchinson M.I."/>
            <person name="Powell A.J."/>
            <person name="Barry K."/>
            <person name="Miller A.N."/>
            <person name="Grigoriev I.V."/>
            <person name="Debuchy R."/>
            <person name="Gladieux P."/>
            <person name="Thoren M.H."/>
            <person name="Johannesson H."/>
        </authorList>
    </citation>
    <scope>NUCLEOTIDE SEQUENCE</scope>
    <source>
        <strain evidence="2">SMH3391-2</strain>
    </source>
</reference>
<feature type="signal peptide" evidence="1">
    <location>
        <begin position="1"/>
        <end position="24"/>
    </location>
</feature>
<organism evidence="2 3">
    <name type="scientific">Bombardia bombarda</name>
    <dbReference type="NCBI Taxonomy" id="252184"/>
    <lineage>
        <taxon>Eukaryota</taxon>
        <taxon>Fungi</taxon>
        <taxon>Dikarya</taxon>
        <taxon>Ascomycota</taxon>
        <taxon>Pezizomycotina</taxon>
        <taxon>Sordariomycetes</taxon>
        <taxon>Sordariomycetidae</taxon>
        <taxon>Sordariales</taxon>
        <taxon>Lasiosphaeriaceae</taxon>
        <taxon>Bombardia</taxon>
    </lineage>
</organism>
<accession>A0AA39WU24</accession>
<gene>
    <name evidence="2" type="ORF">B0T17DRAFT_534659</name>
</gene>
<proteinExistence type="predicted"/>
<keyword evidence="1" id="KW-0732">Signal</keyword>
<sequence length="72" mass="7846">MFRISCKVTLLSCTLASSSSTSQCNTICSTVLHHTYPTKIVPTLSSDPVSAKDLSHTGEYAKRTLYQLSHTP</sequence>
<evidence type="ECO:0000256" key="1">
    <source>
        <dbReference type="SAM" id="SignalP"/>
    </source>
</evidence>
<keyword evidence="3" id="KW-1185">Reference proteome</keyword>
<comment type="caution">
    <text evidence="2">The sequence shown here is derived from an EMBL/GenBank/DDBJ whole genome shotgun (WGS) entry which is preliminary data.</text>
</comment>
<feature type="chain" id="PRO_5041256877" description="Secreted protein" evidence="1">
    <location>
        <begin position="25"/>
        <end position="72"/>
    </location>
</feature>
<dbReference type="AlphaFoldDB" id="A0AA39WU24"/>
<dbReference type="Proteomes" id="UP001174934">
    <property type="component" value="Unassembled WGS sequence"/>
</dbReference>